<dbReference type="Proteomes" id="UP000658642">
    <property type="component" value="Unassembled WGS sequence"/>
</dbReference>
<feature type="non-terminal residue" evidence="2">
    <location>
        <position position="1"/>
    </location>
</feature>
<organism evidence="2 3">
    <name type="scientific">Atrichornis clamosus</name>
    <dbReference type="NCBI Taxonomy" id="449594"/>
    <lineage>
        <taxon>Eukaryota</taxon>
        <taxon>Metazoa</taxon>
        <taxon>Chordata</taxon>
        <taxon>Craniata</taxon>
        <taxon>Vertebrata</taxon>
        <taxon>Euteleostomi</taxon>
        <taxon>Archelosauria</taxon>
        <taxon>Archosauria</taxon>
        <taxon>Dinosauria</taxon>
        <taxon>Saurischia</taxon>
        <taxon>Theropoda</taxon>
        <taxon>Coelurosauria</taxon>
        <taxon>Aves</taxon>
        <taxon>Neognathae</taxon>
        <taxon>Neoaves</taxon>
        <taxon>Telluraves</taxon>
        <taxon>Australaves</taxon>
        <taxon>Passeriformes</taxon>
        <taxon>Menuridae</taxon>
        <taxon>Atrichornis</taxon>
    </lineage>
</organism>
<dbReference type="PANTHER" id="PTHR11158">
    <property type="entry name" value="MSF1/PX19 RELATED"/>
    <property type="match status" value="1"/>
</dbReference>
<protein>
    <submittedName>
        <fullName evidence="2">PLD3A protein</fullName>
    </submittedName>
</protein>
<dbReference type="GO" id="GO:0005758">
    <property type="term" value="C:mitochondrial intermembrane space"/>
    <property type="evidence" value="ECO:0007669"/>
    <property type="project" value="InterPro"/>
</dbReference>
<proteinExistence type="predicted"/>
<dbReference type="EMBL" id="WBMZ01013983">
    <property type="protein sequence ID" value="NXY24122.1"/>
    <property type="molecule type" value="Genomic_DNA"/>
</dbReference>
<feature type="non-terminal residue" evidence="2">
    <location>
        <position position="191"/>
    </location>
</feature>
<accession>A0A852P0V8</accession>
<evidence type="ECO:0000259" key="1">
    <source>
        <dbReference type="PROSITE" id="PS50904"/>
    </source>
</evidence>
<sequence length="191" mass="21357">TNIFASYFCRHPWDTVIKAAMRKYPNPMNPCVVGVDVLDRSLDKQGRLHSHRLLSTEWGLPSIVKAILGTSRTLTYIEEHSVVDPVEKKMELCSTNITLTNLVSVDERLVYTPHPENPEKTVLTQEAIITVKGISLSSYLESLMANTISSNARKGRDALEWVISKLNTELEELKSTREGMKPAMAAASTEK</sequence>
<dbReference type="Pfam" id="PF04707">
    <property type="entry name" value="PRELI"/>
    <property type="match status" value="1"/>
</dbReference>
<evidence type="ECO:0000313" key="2">
    <source>
        <dbReference type="EMBL" id="NXY24122.1"/>
    </source>
</evidence>
<keyword evidence="3" id="KW-1185">Reference proteome</keyword>
<dbReference type="AlphaFoldDB" id="A0A852P0V8"/>
<feature type="domain" description="PRELI/MSF1" evidence="1">
    <location>
        <begin position="1"/>
        <end position="171"/>
    </location>
</feature>
<name>A0A852P0V8_9PASS</name>
<comment type="caution">
    <text evidence="2">The sequence shown here is derived from an EMBL/GenBank/DDBJ whole genome shotgun (WGS) entry which is preliminary data.</text>
</comment>
<dbReference type="PROSITE" id="PS50904">
    <property type="entry name" value="PRELI_MSF1"/>
    <property type="match status" value="1"/>
</dbReference>
<dbReference type="InterPro" id="IPR006797">
    <property type="entry name" value="PRELI/MSF1_dom"/>
</dbReference>
<reference evidence="2" key="1">
    <citation type="submission" date="2020-02" db="EMBL/GenBank/DDBJ databases">
        <title>Bird 10,000 Genomes (B10K) Project - Family phase.</title>
        <authorList>
            <person name="Zhang G."/>
        </authorList>
    </citation>
    <scope>NUCLEOTIDE SEQUENCE</scope>
    <source>
        <strain evidence="2">B10K-DU-029-61</strain>
        <tissue evidence="2">Blood</tissue>
    </source>
</reference>
<gene>
    <name evidence="2" type="primary">Prelid3a</name>
    <name evidence="2" type="ORF">ATRCLA_R00945</name>
</gene>
<dbReference type="OrthoDB" id="407630at2759"/>
<dbReference type="InterPro" id="IPR037365">
    <property type="entry name" value="Slowmo/Ups"/>
</dbReference>
<evidence type="ECO:0000313" key="3">
    <source>
        <dbReference type="Proteomes" id="UP000658642"/>
    </source>
</evidence>